<proteinExistence type="predicted"/>
<reference evidence="6 7" key="1">
    <citation type="submission" date="2013-04" db="EMBL/GenBank/DDBJ databases">
        <title>Oceanococcus atlanticus 22II-S10r2 Genome Sequencing.</title>
        <authorList>
            <person name="Lai Q."/>
            <person name="Li G."/>
            <person name="Shao Z."/>
        </authorList>
    </citation>
    <scope>NUCLEOTIDE SEQUENCE [LARGE SCALE GENOMIC DNA]</scope>
    <source>
        <strain evidence="6 7">22II-S10r2</strain>
    </source>
</reference>
<dbReference type="Proteomes" id="UP000192342">
    <property type="component" value="Unassembled WGS sequence"/>
</dbReference>
<dbReference type="PRINTS" id="PR00455">
    <property type="entry name" value="HTHTETR"/>
</dbReference>
<dbReference type="PANTHER" id="PTHR30055:SF234">
    <property type="entry name" value="HTH-TYPE TRANSCRIPTIONAL REGULATOR BETI"/>
    <property type="match status" value="1"/>
</dbReference>
<accession>A0A1Y1SJ02</accession>
<dbReference type="SUPFAM" id="SSF46689">
    <property type="entry name" value="Homeodomain-like"/>
    <property type="match status" value="1"/>
</dbReference>
<dbReference type="GO" id="GO:0000976">
    <property type="term" value="F:transcription cis-regulatory region binding"/>
    <property type="evidence" value="ECO:0007669"/>
    <property type="project" value="TreeGrafter"/>
</dbReference>
<organism evidence="6 7">
    <name type="scientific">Oceanococcus atlanticus</name>
    <dbReference type="NCBI Taxonomy" id="1317117"/>
    <lineage>
        <taxon>Bacteria</taxon>
        <taxon>Pseudomonadati</taxon>
        <taxon>Pseudomonadota</taxon>
        <taxon>Gammaproteobacteria</taxon>
        <taxon>Chromatiales</taxon>
        <taxon>Oceanococcaceae</taxon>
        <taxon>Oceanococcus</taxon>
    </lineage>
</organism>
<dbReference type="PROSITE" id="PS50977">
    <property type="entry name" value="HTH_TETR_2"/>
    <property type="match status" value="1"/>
</dbReference>
<evidence type="ECO:0000256" key="3">
    <source>
        <dbReference type="ARBA" id="ARBA00023163"/>
    </source>
</evidence>
<keyword evidence="3" id="KW-0804">Transcription</keyword>
<evidence type="ECO:0000256" key="4">
    <source>
        <dbReference type="PROSITE-ProRule" id="PRU00335"/>
    </source>
</evidence>
<evidence type="ECO:0000259" key="5">
    <source>
        <dbReference type="PROSITE" id="PS50977"/>
    </source>
</evidence>
<dbReference type="InterPro" id="IPR009057">
    <property type="entry name" value="Homeodomain-like_sf"/>
</dbReference>
<comment type="caution">
    <text evidence="6">The sequence shown here is derived from an EMBL/GenBank/DDBJ whole genome shotgun (WGS) entry which is preliminary data.</text>
</comment>
<dbReference type="AlphaFoldDB" id="A0A1Y1SJ02"/>
<dbReference type="InterPro" id="IPR050109">
    <property type="entry name" value="HTH-type_TetR-like_transc_reg"/>
</dbReference>
<evidence type="ECO:0000313" key="6">
    <source>
        <dbReference type="EMBL" id="ORE89637.1"/>
    </source>
</evidence>
<dbReference type="PANTHER" id="PTHR30055">
    <property type="entry name" value="HTH-TYPE TRANSCRIPTIONAL REGULATOR RUTR"/>
    <property type="match status" value="1"/>
</dbReference>
<protein>
    <submittedName>
        <fullName evidence="6">Regulatory protein TetR</fullName>
    </submittedName>
</protein>
<dbReference type="STRING" id="1317117.ATO7_07140"/>
<gene>
    <name evidence="6" type="ORF">ATO7_07140</name>
</gene>
<name>A0A1Y1SJ02_9GAMM</name>
<evidence type="ECO:0000256" key="1">
    <source>
        <dbReference type="ARBA" id="ARBA00023015"/>
    </source>
</evidence>
<sequence length="194" mass="21624">MKNSLNAEDWAQAALDAIAEGGIEAVAVEPLARKLGVTKGSFYWHFQNRDALLQAALKAWEAQETTEVVRQVAHIDDPRQRLQQVFRVANSGLRNGRLTGVFAAASSDPRVGPVVERVAKKRLEFLYECYAALGFAPEEARRWAMFAYATFMGTLQLRSDDPNALPRGRALNEYVRLCMESLIPADVETVRRSA</sequence>
<dbReference type="Pfam" id="PF00440">
    <property type="entry name" value="TetR_N"/>
    <property type="match status" value="1"/>
</dbReference>
<dbReference type="EMBL" id="AQQV01000001">
    <property type="protein sequence ID" value="ORE89637.1"/>
    <property type="molecule type" value="Genomic_DNA"/>
</dbReference>
<dbReference type="InterPro" id="IPR001647">
    <property type="entry name" value="HTH_TetR"/>
</dbReference>
<evidence type="ECO:0000256" key="2">
    <source>
        <dbReference type="ARBA" id="ARBA00023125"/>
    </source>
</evidence>
<dbReference type="GO" id="GO:0003700">
    <property type="term" value="F:DNA-binding transcription factor activity"/>
    <property type="evidence" value="ECO:0007669"/>
    <property type="project" value="TreeGrafter"/>
</dbReference>
<dbReference type="RefSeq" id="WP_240499424.1">
    <property type="nucleotide sequence ID" value="NZ_AQQV01000001.1"/>
</dbReference>
<dbReference type="Gene3D" id="1.10.357.10">
    <property type="entry name" value="Tetracycline Repressor, domain 2"/>
    <property type="match status" value="1"/>
</dbReference>
<feature type="domain" description="HTH tetR-type" evidence="5">
    <location>
        <begin position="4"/>
        <end position="64"/>
    </location>
</feature>
<keyword evidence="1" id="KW-0805">Transcription regulation</keyword>
<evidence type="ECO:0000313" key="7">
    <source>
        <dbReference type="Proteomes" id="UP000192342"/>
    </source>
</evidence>
<feature type="DNA-binding region" description="H-T-H motif" evidence="4">
    <location>
        <begin position="27"/>
        <end position="46"/>
    </location>
</feature>
<keyword evidence="7" id="KW-1185">Reference proteome</keyword>
<keyword evidence="2 4" id="KW-0238">DNA-binding</keyword>